<gene>
    <name evidence="1" type="ORF">CCAE0312_LOCUS3384</name>
</gene>
<accession>A0A7S1TBX6</accession>
<reference evidence="1" key="1">
    <citation type="submission" date="2021-01" db="EMBL/GenBank/DDBJ databases">
        <authorList>
            <person name="Corre E."/>
            <person name="Pelletier E."/>
            <person name="Niang G."/>
            <person name="Scheremetjew M."/>
            <person name="Finn R."/>
            <person name="Kale V."/>
            <person name="Holt S."/>
            <person name="Cochrane G."/>
            <person name="Meng A."/>
            <person name="Brown T."/>
            <person name="Cohen L."/>
        </authorList>
    </citation>
    <scope>NUCLEOTIDE SEQUENCE</scope>
    <source>
        <strain evidence="1">SAG 36.94</strain>
    </source>
</reference>
<evidence type="ECO:0000313" key="1">
    <source>
        <dbReference type="EMBL" id="CAD9231328.1"/>
    </source>
</evidence>
<proteinExistence type="predicted"/>
<protein>
    <submittedName>
        <fullName evidence="1">Uncharacterized protein</fullName>
    </submittedName>
</protein>
<dbReference type="EMBL" id="HBGH01006472">
    <property type="protein sequence ID" value="CAD9231328.1"/>
    <property type="molecule type" value="Transcribed_RNA"/>
</dbReference>
<dbReference type="AlphaFoldDB" id="A0A7S1TBX6"/>
<organism evidence="1">
    <name type="scientific">Compsopogon caeruleus</name>
    <dbReference type="NCBI Taxonomy" id="31354"/>
    <lineage>
        <taxon>Eukaryota</taxon>
        <taxon>Rhodophyta</taxon>
        <taxon>Compsopogonophyceae</taxon>
        <taxon>Compsopogonales</taxon>
        <taxon>Compsopogonaceae</taxon>
        <taxon>Compsopogon</taxon>
    </lineage>
</organism>
<name>A0A7S1TBX6_9RHOD</name>
<sequence>MMADEARESTRIRGGKFFGVLYQRVGVDERRRSLSNESFVRISGKLRSFRHRLEVGESSDSAGMDGLGVPSEGGRSPLEALLYPAFSIQTAGLCAFDWECFKLPYNAGALYVRLFRAVVRRMCGRGRRSRAGKEQNEALSELWRLIREFLQTVFALEDEILFAVVDVNSLQGQERMKAAQAHQAILARRAIVSREFDEISEAVDSLFLLSLSKLGRRLVMTSQQLELVYASYIVEVLKFYPPMILRSSGKDFLVLLRMWTLRFFWASDLPRHQTAMLLSWMTLSDSTALQKKFLDQSSKATLRKVMQHLRCDLERILVTTGSLDLLEHMKSL</sequence>